<dbReference type="Gene3D" id="3.40.50.2300">
    <property type="match status" value="1"/>
</dbReference>
<gene>
    <name evidence="8" type="ORF">NAT47_07790</name>
</gene>
<dbReference type="InterPro" id="IPR001789">
    <property type="entry name" value="Sig_transdc_resp-reg_receiver"/>
</dbReference>
<feature type="modified residue" description="4-aspartylphosphate" evidence="6">
    <location>
        <position position="52"/>
    </location>
</feature>
<evidence type="ECO:0000259" key="7">
    <source>
        <dbReference type="PROSITE" id="PS50110"/>
    </source>
</evidence>
<name>A0ABT0TH63_9FLAO</name>
<dbReference type="SUPFAM" id="SSF52172">
    <property type="entry name" value="CheY-like"/>
    <property type="match status" value="1"/>
</dbReference>
<dbReference type="InterPro" id="IPR011006">
    <property type="entry name" value="CheY-like_superfamily"/>
</dbReference>
<keyword evidence="9" id="KW-1185">Reference proteome</keyword>
<reference evidence="8 9" key="1">
    <citation type="submission" date="2022-05" db="EMBL/GenBank/DDBJ databases">
        <title>Flavobacterium sp., isolated from activated sludge.</title>
        <authorList>
            <person name="Ran Q."/>
        </authorList>
    </citation>
    <scope>NUCLEOTIDE SEQUENCE [LARGE SCALE GENOMIC DNA]</scope>
    <source>
        <strain evidence="8 9">HXWNR69</strain>
    </source>
</reference>
<dbReference type="EMBL" id="JAMLJN010000005">
    <property type="protein sequence ID" value="MCL9770316.1"/>
    <property type="molecule type" value="Genomic_DNA"/>
</dbReference>
<dbReference type="InterPro" id="IPR039420">
    <property type="entry name" value="WalR-like"/>
</dbReference>
<evidence type="ECO:0000256" key="4">
    <source>
        <dbReference type="ARBA" id="ARBA00023125"/>
    </source>
</evidence>
<sequence>MKRVLIIDDEVNLRETIAEMLQHFGYEVFLAFNGKDGLQKVNEVQPEIIICDVMMPILDGYGFVNQHMNSENAHIPVLLLSAKVEKKDELYGLNLGVKSYIRKPFTFKDLVEKIEFYS</sequence>
<dbReference type="SMART" id="SM00448">
    <property type="entry name" value="REC"/>
    <property type="match status" value="1"/>
</dbReference>
<accession>A0ABT0TH63</accession>
<dbReference type="Pfam" id="PF00072">
    <property type="entry name" value="Response_reg"/>
    <property type="match status" value="1"/>
</dbReference>
<evidence type="ECO:0000256" key="2">
    <source>
        <dbReference type="ARBA" id="ARBA00023012"/>
    </source>
</evidence>
<feature type="domain" description="Response regulatory" evidence="7">
    <location>
        <begin position="3"/>
        <end position="118"/>
    </location>
</feature>
<dbReference type="Proteomes" id="UP001203342">
    <property type="component" value="Unassembled WGS sequence"/>
</dbReference>
<dbReference type="PROSITE" id="PS50110">
    <property type="entry name" value="RESPONSE_REGULATORY"/>
    <property type="match status" value="1"/>
</dbReference>
<protein>
    <submittedName>
        <fullName evidence="8">Response regulator</fullName>
    </submittedName>
</protein>
<keyword evidence="3" id="KW-0805">Transcription regulation</keyword>
<evidence type="ECO:0000313" key="9">
    <source>
        <dbReference type="Proteomes" id="UP001203342"/>
    </source>
</evidence>
<dbReference type="PANTHER" id="PTHR48111:SF1">
    <property type="entry name" value="TWO-COMPONENT RESPONSE REGULATOR ORR33"/>
    <property type="match status" value="1"/>
</dbReference>
<keyword evidence="1 6" id="KW-0597">Phosphoprotein</keyword>
<organism evidence="8 9">
    <name type="scientific">Flavobacterium fragile</name>
    <dbReference type="NCBI Taxonomy" id="2949085"/>
    <lineage>
        <taxon>Bacteria</taxon>
        <taxon>Pseudomonadati</taxon>
        <taxon>Bacteroidota</taxon>
        <taxon>Flavobacteriia</taxon>
        <taxon>Flavobacteriales</taxon>
        <taxon>Flavobacteriaceae</taxon>
        <taxon>Flavobacterium</taxon>
    </lineage>
</organism>
<keyword evidence="4" id="KW-0238">DNA-binding</keyword>
<dbReference type="PANTHER" id="PTHR48111">
    <property type="entry name" value="REGULATOR OF RPOS"/>
    <property type="match status" value="1"/>
</dbReference>
<dbReference type="RefSeq" id="WP_250581838.1">
    <property type="nucleotide sequence ID" value="NZ_JAMLJN010000005.1"/>
</dbReference>
<evidence type="ECO:0000256" key="5">
    <source>
        <dbReference type="ARBA" id="ARBA00023163"/>
    </source>
</evidence>
<evidence type="ECO:0000256" key="6">
    <source>
        <dbReference type="PROSITE-ProRule" id="PRU00169"/>
    </source>
</evidence>
<evidence type="ECO:0000256" key="1">
    <source>
        <dbReference type="ARBA" id="ARBA00022553"/>
    </source>
</evidence>
<proteinExistence type="predicted"/>
<evidence type="ECO:0000313" key="8">
    <source>
        <dbReference type="EMBL" id="MCL9770316.1"/>
    </source>
</evidence>
<keyword evidence="2" id="KW-0902">Two-component regulatory system</keyword>
<keyword evidence="5" id="KW-0804">Transcription</keyword>
<evidence type="ECO:0000256" key="3">
    <source>
        <dbReference type="ARBA" id="ARBA00023015"/>
    </source>
</evidence>
<comment type="caution">
    <text evidence="8">The sequence shown here is derived from an EMBL/GenBank/DDBJ whole genome shotgun (WGS) entry which is preliminary data.</text>
</comment>